<dbReference type="InParanoid" id="A0A804UK29"/>
<protein>
    <submittedName>
        <fullName evidence="2">Uncharacterized protein</fullName>
    </submittedName>
</protein>
<dbReference type="AlphaFoldDB" id="A0A804UK29"/>
<feature type="region of interest" description="Disordered" evidence="1">
    <location>
        <begin position="39"/>
        <end position="112"/>
    </location>
</feature>
<organism evidence="2 3">
    <name type="scientific">Zea mays</name>
    <name type="common">Maize</name>
    <dbReference type="NCBI Taxonomy" id="4577"/>
    <lineage>
        <taxon>Eukaryota</taxon>
        <taxon>Viridiplantae</taxon>
        <taxon>Streptophyta</taxon>
        <taxon>Embryophyta</taxon>
        <taxon>Tracheophyta</taxon>
        <taxon>Spermatophyta</taxon>
        <taxon>Magnoliopsida</taxon>
        <taxon>Liliopsida</taxon>
        <taxon>Poales</taxon>
        <taxon>Poaceae</taxon>
        <taxon>PACMAD clade</taxon>
        <taxon>Panicoideae</taxon>
        <taxon>Andropogonodae</taxon>
        <taxon>Andropogoneae</taxon>
        <taxon>Tripsacinae</taxon>
        <taxon>Zea</taxon>
    </lineage>
</organism>
<accession>A0A804UK29</accession>
<reference evidence="3" key="1">
    <citation type="journal article" date="2009" name="Science">
        <title>The B73 maize genome: complexity, diversity, and dynamics.</title>
        <authorList>
            <person name="Schnable P.S."/>
            <person name="Ware D."/>
            <person name="Fulton R.S."/>
            <person name="Stein J.C."/>
            <person name="Wei F."/>
            <person name="Pasternak S."/>
            <person name="Liang C."/>
            <person name="Zhang J."/>
            <person name="Fulton L."/>
            <person name="Graves T.A."/>
            <person name="Minx P."/>
            <person name="Reily A.D."/>
            <person name="Courtney L."/>
            <person name="Kruchowski S.S."/>
            <person name="Tomlinson C."/>
            <person name="Strong C."/>
            <person name="Delehaunty K."/>
            <person name="Fronick C."/>
            <person name="Courtney B."/>
            <person name="Rock S.M."/>
            <person name="Belter E."/>
            <person name="Du F."/>
            <person name="Kim K."/>
            <person name="Abbott R.M."/>
            <person name="Cotton M."/>
            <person name="Levy A."/>
            <person name="Marchetto P."/>
            <person name="Ochoa K."/>
            <person name="Jackson S.M."/>
            <person name="Gillam B."/>
            <person name="Chen W."/>
            <person name="Yan L."/>
            <person name="Higginbotham J."/>
            <person name="Cardenas M."/>
            <person name="Waligorski J."/>
            <person name="Applebaum E."/>
            <person name="Phelps L."/>
            <person name="Falcone J."/>
            <person name="Kanchi K."/>
            <person name="Thane T."/>
            <person name="Scimone A."/>
            <person name="Thane N."/>
            <person name="Henke J."/>
            <person name="Wang T."/>
            <person name="Ruppert J."/>
            <person name="Shah N."/>
            <person name="Rotter K."/>
            <person name="Hodges J."/>
            <person name="Ingenthron E."/>
            <person name="Cordes M."/>
            <person name="Kohlberg S."/>
            <person name="Sgro J."/>
            <person name="Delgado B."/>
            <person name="Mead K."/>
            <person name="Chinwalla A."/>
            <person name="Leonard S."/>
            <person name="Crouse K."/>
            <person name="Collura K."/>
            <person name="Kudrna D."/>
            <person name="Currie J."/>
            <person name="He R."/>
            <person name="Angelova A."/>
            <person name="Rajasekar S."/>
            <person name="Mueller T."/>
            <person name="Lomeli R."/>
            <person name="Scara G."/>
            <person name="Ko A."/>
            <person name="Delaney K."/>
            <person name="Wissotski M."/>
            <person name="Lopez G."/>
            <person name="Campos D."/>
            <person name="Braidotti M."/>
            <person name="Ashley E."/>
            <person name="Golser W."/>
            <person name="Kim H."/>
            <person name="Lee S."/>
            <person name="Lin J."/>
            <person name="Dujmic Z."/>
            <person name="Kim W."/>
            <person name="Talag J."/>
            <person name="Zuccolo A."/>
            <person name="Fan C."/>
            <person name="Sebastian A."/>
            <person name="Kramer M."/>
            <person name="Spiegel L."/>
            <person name="Nascimento L."/>
            <person name="Zutavern T."/>
            <person name="Miller B."/>
            <person name="Ambroise C."/>
            <person name="Muller S."/>
            <person name="Spooner W."/>
            <person name="Narechania A."/>
            <person name="Ren L."/>
            <person name="Wei S."/>
            <person name="Kumari S."/>
            <person name="Faga B."/>
            <person name="Levy M.J."/>
            <person name="McMahan L."/>
            <person name="Van Buren P."/>
            <person name="Vaughn M.W."/>
            <person name="Ying K."/>
            <person name="Yeh C.-T."/>
            <person name="Emrich S.J."/>
            <person name="Jia Y."/>
            <person name="Kalyanaraman A."/>
            <person name="Hsia A.-P."/>
            <person name="Barbazuk W.B."/>
            <person name="Baucom R.S."/>
            <person name="Brutnell T.P."/>
            <person name="Carpita N.C."/>
            <person name="Chaparro C."/>
            <person name="Chia J.-M."/>
            <person name="Deragon J.-M."/>
            <person name="Estill J.C."/>
            <person name="Fu Y."/>
            <person name="Jeddeloh J.A."/>
            <person name="Han Y."/>
            <person name="Lee H."/>
            <person name="Li P."/>
            <person name="Lisch D.R."/>
            <person name="Liu S."/>
            <person name="Liu Z."/>
            <person name="Nagel D.H."/>
            <person name="McCann M.C."/>
            <person name="SanMiguel P."/>
            <person name="Myers A.M."/>
            <person name="Nettleton D."/>
            <person name="Nguyen J."/>
            <person name="Penning B.W."/>
            <person name="Ponnala L."/>
            <person name="Schneider K.L."/>
            <person name="Schwartz D.C."/>
            <person name="Sharma A."/>
            <person name="Soderlund C."/>
            <person name="Springer N.M."/>
            <person name="Sun Q."/>
            <person name="Wang H."/>
            <person name="Waterman M."/>
            <person name="Westerman R."/>
            <person name="Wolfgruber T.K."/>
            <person name="Yang L."/>
            <person name="Yu Y."/>
            <person name="Zhang L."/>
            <person name="Zhou S."/>
            <person name="Zhu Q."/>
            <person name="Bennetzen J.L."/>
            <person name="Dawe R.K."/>
            <person name="Jiang J."/>
            <person name="Jiang N."/>
            <person name="Presting G.G."/>
            <person name="Wessler S.R."/>
            <person name="Aluru S."/>
            <person name="Martienssen R.A."/>
            <person name="Clifton S.W."/>
            <person name="McCombie W.R."/>
            <person name="Wing R.A."/>
            <person name="Wilson R.K."/>
        </authorList>
    </citation>
    <scope>NUCLEOTIDE SEQUENCE [LARGE SCALE GENOMIC DNA]</scope>
    <source>
        <strain evidence="3">cv. B73</strain>
    </source>
</reference>
<evidence type="ECO:0000313" key="2">
    <source>
        <dbReference type="EnsemblPlants" id="Zm00001eb396930_P001"/>
    </source>
</evidence>
<dbReference type="Gramene" id="Zm00001eb396930_T001">
    <property type="protein sequence ID" value="Zm00001eb396930_P001"/>
    <property type="gene ID" value="Zm00001eb396930"/>
</dbReference>
<dbReference type="EnsemblPlants" id="Zm00001eb396930_T001">
    <property type="protein sequence ID" value="Zm00001eb396930_P001"/>
    <property type="gene ID" value="Zm00001eb396930"/>
</dbReference>
<keyword evidence="3" id="KW-1185">Reference proteome</keyword>
<reference evidence="2" key="3">
    <citation type="submission" date="2021-05" db="UniProtKB">
        <authorList>
            <consortium name="EnsemblPlants"/>
        </authorList>
    </citation>
    <scope>IDENTIFICATION</scope>
    <source>
        <strain evidence="2">cv. B73</strain>
    </source>
</reference>
<reference evidence="2" key="2">
    <citation type="submission" date="2019-07" db="EMBL/GenBank/DDBJ databases">
        <authorList>
            <person name="Seetharam A."/>
            <person name="Woodhouse M."/>
            <person name="Cannon E."/>
        </authorList>
    </citation>
    <scope>NUCLEOTIDE SEQUENCE [LARGE SCALE GENOMIC DNA]</scope>
    <source>
        <strain evidence="2">cv. B73</strain>
    </source>
</reference>
<name>A0A804UK29_MAIZE</name>
<dbReference type="Proteomes" id="UP000007305">
    <property type="component" value="Chromosome 9"/>
</dbReference>
<proteinExistence type="predicted"/>
<sequence length="112" mass="11750">MRGGWLPPASAPPCAGLLQTSRSPKIFVVPHPADLLLEESLPERGGRAPPVELPGEEITSMQKTSCRRATDGDQAAPSAAQETTDTPPPPPAFHVPSAERFPVTPGNGQPPQ</sequence>
<evidence type="ECO:0000256" key="1">
    <source>
        <dbReference type="SAM" id="MobiDB-lite"/>
    </source>
</evidence>
<evidence type="ECO:0000313" key="3">
    <source>
        <dbReference type="Proteomes" id="UP000007305"/>
    </source>
</evidence>